<keyword evidence="1" id="KW-1133">Transmembrane helix</keyword>
<keyword evidence="1" id="KW-0472">Membrane</keyword>
<gene>
    <name evidence="2" type="ORF">EHS15_10905</name>
</gene>
<accession>A0A4R9LXC8</accession>
<comment type="caution">
    <text evidence="2">The sequence shown here is derived from an EMBL/GenBank/DDBJ whole genome shotgun (WGS) entry which is preliminary data.</text>
</comment>
<dbReference type="OrthoDB" id="340603at2"/>
<name>A0A4R9LXC8_9LEPT</name>
<keyword evidence="3" id="KW-1185">Reference proteome</keyword>
<dbReference type="RefSeq" id="WP_135760604.1">
    <property type="nucleotide sequence ID" value="NZ_RQHW01000042.1"/>
</dbReference>
<sequence>MHTKEQIYRPGTLEKWGRRVILSLSQKRKKGNREENSDGFEKNTNRTILLGTIYSFFIGFIPSYAFVYLSFFLPTPDIYHLTESFESIVYILLLIILFTAVEFYLLFRVCLYLSFRMAEYADIELEDEPELITPIPGMLARIALEIPDPELKLYGIDPYRRLNRKALALKSILYKIKVLLSNLIAKVLLKAVIGRSSLRLYIEYVAAPITGFWDAFTTYQILKELRMRIITRKISEQIIHLAKQKADTLSVSGKLACLQAVANSIVYTKTFHPNFEYLLLKLVQCFSLETKPEEIDDFFKFKLTLGSCGREERKFAFHIFLIGVAFDGNPSEEEKEILPDLYPEFSESQWQEVKELSSLIRKGHLKEAVLKSEKMMF</sequence>
<feature type="transmembrane region" description="Helical" evidence="1">
    <location>
        <begin position="48"/>
        <end position="67"/>
    </location>
</feature>
<evidence type="ECO:0000313" key="2">
    <source>
        <dbReference type="EMBL" id="TGN18920.1"/>
    </source>
</evidence>
<dbReference type="Proteomes" id="UP000298058">
    <property type="component" value="Unassembled WGS sequence"/>
</dbReference>
<feature type="transmembrane region" description="Helical" evidence="1">
    <location>
        <begin position="201"/>
        <end position="222"/>
    </location>
</feature>
<proteinExistence type="predicted"/>
<keyword evidence="1" id="KW-0812">Transmembrane</keyword>
<dbReference type="EMBL" id="RQHW01000042">
    <property type="protein sequence ID" value="TGN18920.1"/>
    <property type="molecule type" value="Genomic_DNA"/>
</dbReference>
<evidence type="ECO:0000313" key="3">
    <source>
        <dbReference type="Proteomes" id="UP000298058"/>
    </source>
</evidence>
<organism evidence="2 3">
    <name type="scientific">Leptospira idonii</name>
    <dbReference type="NCBI Taxonomy" id="1193500"/>
    <lineage>
        <taxon>Bacteria</taxon>
        <taxon>Pseudomonadati</taxon>
        <taxon>Spirochaetota</taxon>
        <taxon>Spirochaetia</taxon>
        <taxon>Leptospirales</taxon>
        <taxon>Leptospiraceae</taxon>
        <taxon>Leptospira</taxon>
    </lineage>
</organism>
<reference evidence="2" key="1">
    <citation type="journal article" date="2019" name="PLoS Negl. Trop. Dis.">
        <title>Revisiting the worldwide diversity of Leptospira species in the environment.</title>
        <authorList>
            <person name="Vincent A.T."/>
            <person name="Schiettekatte O."/>
            <person name="Bourhy P."/>
            <person name="Veyrier F.J."/>
            <person name="Picardeau M."/>
        </authorList>
    </citation>
    <scope>NUCLEOTIDE SEQUENCE [LARGE SCALE GENOMIC DNA]</scope>
    <source>
        <strain evidence="2">201300427</strain>
    </source>
</reference>
<evidence type="ECO:0000256" key="1">
    <source>
        <dbReference type="SAM" id="Phobius"/>
    </source>
</evidence>
<dbReference type="NCBIfam" id="NF047767">
    <property type="entry name" value="LBF_2804_fam"/>
    <property type="match status" value="1"/>
</dbReference>
<feature type="transmembrane region" description="Helical" evidence="1">
    <location>
        <begin position="87"/>
        <end position="107"/>
    </location>
</feature>
<dbReference type="AlphaFoldDB" id="A0A4R9LXC8"/>
<protein>
    <submittedName>
        <fullName evidence="2">Uncharacterized protein</fullName>
    </submittedName>
</protein>